<dbReference type="Gene3D" id="3.40.190.10">
    <property type="entry name" value="Periplasmic binding protein-like II"/>
    <property type="match status" value="2"/>
</dbReference>
<keyword evidence="3" id="KW-0732">Signal</keyword>
<protein>
    <recommendedName>
        <fullName evidence="4">Solute-binding protein family 3/N-terminal domain-containing protein</fullName>
    </recommendedName>
</protein>
<dbReference type="InterPro" id="IPR001638">
    <property type="entry name" value="Solute-binding_3/MltF_N"/>
</dbReference>
<dbReference type="EMBL" id="AVPS01000001">
    <property type="protein sequence ID" value="KGM52822.1"/>
    <property type="molecule type" value="Genomic_DNA"/>
</dbReference>
<feature type="domain" description="Solute-binding protein family 3/N-terminal" evidence="4">
    <location>
        <begin position="32"/>
        <end position="264"/>
    </location>
</feature>
<evidence type="ECO:0000256" key="2">
    <source>
        <dbReference type="ARBA" id="ARBA00022448"/>
    </source>
</evidence>
<gene>
    <name evidence="5" type="ORF">N792_00860</name>
</gene>
<sequence length="293" mass="32554">MAVVLILVIRSSRFDAADTRQTTLEKIRQTGTITLGHRENSIPFSYFDNQQKVVGYANDISLAIAREVEQALGLDGLKVKLVPVTSQTRIPLLINNTIDLECGTTTNNSVRGRQVGFSTNYFISGTRFLVRKDSGIVDLPDLAGRNVVVSAGTTSEIVLRRLNAERKLGMRIVAARDHGDAFVALEFGKVVAFMSDDAILFGEISKAKNPAEWHVVGTPLTKEVYACAMRKGDATFKQVTDRAIEGMMRAGEMRALYARWFQSPIPPRQVNLEVPLDRELAELFEHPHDRPLQ</sequence>
<evidence type="ECO:0000313" key="5">
    <source>
        <dbReference type="EMBL" id="KGM52822.1"/>
    </source>
</evidence>
<dbReference type="SUPFAM" id="SSF53850">
    <property type="entry name" value="Periplasmic binding protein-like II"/>
    <property type="match status" value="1"/>
</dbReference>
<dbReference type="eggNOG" id="COG0834">
    <property type="taxonomic scope" value="Bacteria"/>
</dbReference>
<comment type="caution">
    <text evidence="5">The sequence shown here is derived from an EMBL/GenBank/DDBJ whole genome shotgun (WGS) entry which is preliminary data.</text>
</comment>
<name>A0A0A0EUK7_9GAMM</name>
<keyword evidence="6" id="KW-1185">Reference proteome</keyword>
<dbReference type="CDD" id="cd13688">
    <property type="entry name" value="PBP2_GltI_DEBP"/>
    <property type="match status" value="1"/>
</dbReference>
<dbReference type="GO" id="GO:0005576">
    <property type="term" value="C:extracellular region"/>
    <property type="evidence" value="ECO:0007669"/>
    <property type="project" value="TreeGrafter"/>
</dbReference>
<dbReference type="GO" id="GO:0030288">
    <property type="term" value="C:outer membrane-bounded periplasmic space"/>
    <property type="evidence" value="ECO:0007669"/>
    <property type="project" value="TreeGrafter"/>
</dbReference>
<organism evidence="5 6">
    <name type="scientific">Lysobacter concretionis Ko07 = DSM 16239</name>
    <dbReference type="NCBI Taxonomy" id="1122185"/>
    <lineage>
        <taxon>Bacteria</taxon>
        <taxon>Pseudomonadati</taxon>
        <taxon>Pseudomonadota</taxon>
        <taxon>Gammaproteobacteria</taxon>
        <taxon>Lysobacterales</taxon>
        <taxon>Lysobacteraceae</taxon>
        <taxon>Novilysobacter</taxon>
    </lineage>
</organism>
<dbReference type="Pfam" id="PF00497">
    <property type="entry name" value="SBP_bac_3"/>
    <property type="match status" value="1"/>
</dbReference>
<evidence type="ECO:0000259" key="4">
    <source>
        <dbReference type="SMART" id="SM00062"/>
    </source>
</evidence>
<dbReference type="SMART" id="SM00062">
    <property type="entry name" value="PBPb"/>
    <property type="match status" value="1"/>
</dbReference>
<comment type="similarity">
    <text evidence="1">Belongs to the bacterial solute-binding protein 3 family.</text>
</comment>
<reference evidence="5 6" key="1">
    <citation type="submission" date="2013-08" db="EMBL/GenBank/DDBJ databases">
        <title>Genome sequencing of Lysobacter.</title>
        <authorList>
            <person name="Zhang S."/>
            <person name="Wang G."/>
        </authorList>
    </citation>
    <scope>NUCLEOTIDE SEQUENCE [LARGE SCALE GENOMIC DNA]</scope>
    <source>
        <strain evidence="5 6">Ko07</strain>
    </source>
</reference>
<dbReference type="STRING" id="1122185.N792_00860"/>
<evidence type="ECO:0000313" key="6">
    <source>
        <dbReference type="Proteomes" id="UP000030017"/>
    </source>
</evidence>
<dbReference type="InterPro" id="IPR051455">
    <property type="entry name" value="Bact_solute-bind_prot3"/>
</dbReference>
<dbReference type="GO" id="GO:0006865">
    <property type="term" value="P:amino acid transport"/>
    <property type="evidence" value="ECO:0007669"/>
    <property type="project" value="TreeGrafter"/>
</dbReference>
<keyword evidence="2" id="KW-0813">Transport</keyword>
<evidence type="ECO:0000256" key="1">
    <source>
        <dbReference type="ARBA" id="ARBA00010333"/>
    </source>
</evidence>
<dbReference type="AlphaFoldDB" id="A0A0A0EUK7"/>
<evidence type="ECO:0000256" key="3">
    <source>
        <dbReference type="ARBA" id="ARBA00022729"/>
    </source>
</evidence>
<proteinExistence type="inferred from homology"/>
<dbReference type="PANTHER" id="PTHR30085">
    <property type="entry name" value="AMINO ACID ABC TRANSPORTER PERMEASE"/>
    <property type="match status" value="1"/>
</dbReference>
<dbReference type="Proteomes" id="UP000030017">
    <property type="component" value="Unassembled WGS sequence"/>
</dbReference>
<accession>A0A0A0EUK7</accession>
<dbReference type="PANTHER" id="PTHR30085:SF2">
    <property type="entry name" value="GLUTAMATE_ASPARTATE IMPORT SOLUTE-BINDING PROTEIN"/>
    <property type="match status" value="1"/>
</dbReference>